<dbReference type="InterPro" id="IPR046036">
    <property type="entry name" value="DUF5994"/>
</dbReference>
<evidence type="ECO:0000313" key="1">
    <source>
        <dbReference type="EMBL" id="MCF3938194.1"/>
    </source>
</evidence>
<name>A0ABS9DG40_9ACTN</name>
<comment type="caution">
    <text evidence="1">The sequence shown here is derived from an EMBL/GenBank/DDBJ whole genome shotgun (WGS) entry which is preliminary data.</text>
</comment>
<keyword evidence="2" id="KW-1185">Reference proteome</keyword>
<evidence type="ECO:0000313" key="2">
    <source>
        <dbReference type="Proteomes" id="UP001108089"/>
    </source>
</evidence>
<proteinExistence type="predicted"/>
<dbReference type="RefSeq" id="WP_235722924.1">
    <property type="nucleotide sequence ID" value="NZ_JAKGCU010000004.1"/>
</dbReference>
<protein>
    <submittedName>
        <fullName evidence="1">DUF5994 family protein</fullName>
    </submittedName>
</protein>
<sequence>MSSRATPPTLGPTRLHLGWDLSAPVGGAWLPYTAQISDELAGLQTSGYERLGKISSIRVNWRSLAHYPGLDAESAPDELPLMSVCGERASVTLLVIPARTSSTLAAALLRQAGAARDELISEHTAKYREARQILSRAAAQCRDGAATPR</sequence>
<gene>
    <name evidence="1" type="ORF">L1892_07365</name>
</gene>
<organism evidence="1 2">
    <name type="scientific">Gordonia tangerina</name>
    <dbReference type="NCBI Taxonomy" id="2911060"/>
    <lineage>
        <taxon>Bacteria</taxon>
        <taxon>Bacillati</taxon>
        <taxon>Actinomycetota</taxon>
        <taxon>Actinomycetes</taxon>
        <taxon>Mycobacteriales</taxon>
        <taxon>Gordoniaceae</taxon>
        <taxon>Gordonia</taxon>
    </lineage>
</organism>
<accession>A0ABS9DG40</accession>
<dbReference type="EMBL" id="JAKGCU010000004">
    <property type="protein sequence ID" value="MCF3938194.1"/>
    <property type="molecule type" value="Genomic_DNA"/>
</dbReference>
<dbReference type="Proteomes" id="UP001108089">
    <property type="component" value="Unassembled WGS sequence"/>
</dbReference>
<dbReference type="Pfam" id="PF19457">
    <property type="entry name" value="DUF5994"/>
    <property type="match status" value="1"/>
</dbReference>
<reference evidence="1" key="1">
    <citation type="submission" date="2022-01" db="EMBL/GenBank/DDBJ databases">
        <title>Gordonia xiamenensis sp. nov., isolated from surface seawater in Xiamen.</title>
        <authorList>
            <person name="He Y.F."/>
        </authorList>
    </citation>
    <scope>NUCLEOTIDE SEQUENCE</scope>
    <source>
        <strain evidence="1">GW1C4-4</strain>
    </source>
</reference>